<gene>
    <name evidence="2" type="ORF">VC82_2368</name>
</gene>
<dbReference type="Gene3D" id="3.40.50.1110">
    <property type="entry name" value="SGNH hydrolase"/>
    <property type="match status" value="1"/>
</dbReference>
<organism evidence="2 3">
    <name type="scientific">Flagellimonas lutaonensis</name>
    <dbReference type="NCBI Taxonomy" id="516051"/>
    <lineage>
        <taxon>Bacteria</taxon>
        <taxon>Pseudomonadati</taxon>
        <taxon>Bacteroidota</taxon>
        <taxon>Flavobacteriia</taxon>
        <taxon>Flavobacteriales</taxon>
        <taxon>Flavobacteriaceae</taxon>
        <taxon>Flagellimonas</taxon>
    </lineage>
</organism>
<evidence type="ECO:0000259" key="1">
    <source>
        <dbReference type="Pfam" id="PF13472"/>
    </source>
</evidence>
<dbReference type="AlphaFoldDB" id="A0A0D5YVM4"/>
<name>A0A0D5YVM4_9FLAO</name>
<dbReference type="GO" id="GO:0016788">
    <property type="term" value="F:hydrolase activity, acting on ester bonds"/>
    <property type="evidence" value="ECO:0007669"/>
    <property type="project" value="UniProtKB-ARBA"/>
</dbReference>
<dbReference type="EMBL" id="CP011071">
    <property type="protein sequence ID" value="AKA35956.1"/>
    <property type="molecule type" value="Genomic_DNA"/>
</dbReference>
<feature type="domain" description="SGNH hydrolase-type esterase" evidence="1">
    <location>
        <begin position="2"/>
        <end position="180"/>
    </location>
</feature>
<dbReference type="KEGG" id="mlt:VC82_2368"/>
<dbReference type="SUPFAM" id="SSF52266">
    <property type="entry name" value="SGNH hydrolase"/>
    <property type="match status" value="1"/>
</dbReference>
<dbReference type="Pfam" id="PF13472">
    <property type="entry name" value="Lipase_GDSL_2"/>
    <property type="match status" value="1"/>
</dbReference>
<dbReference type="Proteomes" id="UP000032726">
    <property type="component" value="Chromosome"/>
</dbReference>
<dbReference type="STRING" id="516051.VC82_2368"/>
<dbReference type="InterPro" id="IPR013830">
    <property type="entry name" value="SGNH_hydro"/>
</dbReference>
<evidence type="ECO:0000313" key="2">
    <source>
        <dbReference type="EMBL" id="AKA35956.1"/>
    </source>
</evidence>
<proteinExistence type="predicted"/>
<accession>A0A0D5YVM4</accession>
<keyword evidence="3" id="KW-1185">Reference proteome</keyword>
<dbReference type="HOGENOM" id="CLU_091355_0_0_10"/>
<reference evidence="2 3" key="1">
    <citation type="submission" date="2015-03" db="EMBL/GenBank/DDBJ databases">
        <title>Complete genome sequence of Muricauda lutaonensis CC-HSB-11T, isolated from a coastal hot spring.</title>
        <authorList>
            <person name="Kim K.M."/>
        </authorList>
    </citation>
    <scope>NUCLEOTIDE SEQUENCE [LARGE SCALE GENOMIC DNA]</scope>
    <source>
        <strain evidence="2 3">CC-HSB-11</strain>
    </source>
</reference>
<protein>
    <submittedName>
        <fullName evidence="2">Lysophospholipase</fullName>
    </submittedName>
</protein>
<dbReference type="InterPro" id="IPR036514">
    <property type="entry name" value="SGNH_hydro_sf"/>
</dbReference>
<sequence>MALGDSYTAATGELNKNSWPMQLHEIIDKKYIDLNEPHILAKAGWTTTDLLEAIATADLSPPYDQVALLIGVNNQYQGLPIRLFEVEFAQLLARSIELAGNDRSNVFVLTIPDWGATPFARFRDKEKITTEIGRYNRIIKNMAKEQGVLVVDITPSTRNMAVNPNLIASDSLHPSKKMYQSWAKKIAKKLRKRK</sequence>
<evidence type="ECO:0000313" key="3">
    <source>
        <dbReference type="Proteomes" id="UP000032726"/>
    </source>
</evidence>